<protein>
    <recommendedName>
        <fullName evidence="5">DUF4283 domain-containing protein</fullName>
    </recommendedName>
</protein>
<reference evidence="3 4" key="1">
    <citation type="journal article" date="2020" name="bioRxiv">
        <title>Sequence and annotation of 42 cannabis genomes reveals extensive copy number variation in cannabinoid synthesis and pathogen resistance genes.</title>
        <authorList>
            <person name="Mckernan K.J."/>
            <person name="Helbert Y."/>
            <person name="Kane L.T."/>
            <person name="Ebling H."/>
            <person name="Zhang L."/>
            <person name="Liu B."/>
            <person name="Eaton Z."/>
            <person name="Mclaughlin S."/>
            <person name="Kingan S."/>
            <person name="Baybayan P."/>
            <person name="Concepcion G."/>
            <person name="Jordan M."/>
            <person name="Riva A."/>
            <person name="Barbazuk W."/>
            <person name="Harkins T."/>
        </authorList>
    </citation>
    <scope>NUCLEOTIDE SEQUENCE [LARGE SCALE GENOMIC DNA]</scope>
    <source>
        <strain evidence="3 4">cv. Jamaican Lion 4</strain>
        <strain evidence="2">Father</strain>
        <strain evidence="1">Mother</strain>
        <tissue evidence="1">Leaf</tissue>
    </source>
</reference>
<keyword evidence="4" id="KW-1185">Reference proteome</keyword>
<dbReference type="EMBL" id="JAATIP010000117">
    <property type="protein sequence ID" value="KAF4370551.1"/>
    <property type="molecule type" value="Genomic_DNA"/>
</dbReference>
<evidence type="ECO:0000313" key="4">
    <source>
        <dbReference type="Proteomes" id="UP000583929"/>
    </source>
</evidence>
<dbReference type="PANTHER" id="PTHR31286:SF167">
    <property type="entry name" value="OS09G0268800 PROTEIN"/>
    <property type="match status" value="1"/>
</dbReference>
<gene>
    <name evidence="1" type="ORF">F8388_020137</name>
    <name evidence="2" type="ORF">G4B88_023302</name>
</gene>
<dbReference type="Proteomes" id="UP000525078">
    <property type="component" value="Unassembled WGS sequence"/>
</dbReference>
<organism evidence="1 3">
    <name type="scientific">Cannabis sativa</name>
    <name type="common">Hemp</name>
    <name type="synonym">Marijuana</name>
    <dbReference type="NCBI Taxonomy" id="3483"/>
    <lineage>
        <taxon>Eukaryota</taxon>
        <taxon>Viridiplantae</taxon>
        <taxon>Streptophyta</taxon>
        <taxon>Embryophyta</taxon>
        <taxon>Tracheophyta</taxon>
        <taxon>Spermatophyta</taxon>
        <taxon>Magnoliopsida</taxon>
        <taxon>eudicotyledons</taxon>
        <taxon>Gunneridae</taxon>
        <taxon>Pentapetalae</taxon>
        <taxon>rosids</taxon>
        <taxon>fabids</taxon>
        <taxon>Rosales</taxon>
        <taxon>Cannabaceae</taxon>
        <taxon>Cannabis</taxon>
    </lineage>
</organism>
<evidence type="ECO:0008006" key="5">
    <source>
        <dbReference type="Google" id="ProtNLM"/>
    </source>
</evidence>
<dbReference type="InterPro" id="IPR040256">
    <property type="entry name" value="At4g02000-like"/>
</dbReference>
<sequence length="100" mass="11719">MKKCEEGVLGFFFESEEDCELIMNRRPWLVNGVLQNLKPWPIEGEARLFDFEVARFWVEIHGLPKRCLSETNAPIVAKKIGHFIKTDGKRKEEIVRRGFL</sequence>
<comment type="caution">
    <text evidence="1">The sequence shown here is derived from an EMBL/GenBank/DDBJ whole genome shotgun (WGS) entry which is preliminary data.</text>
</comment>
<dbReference type="PANTHER" id="PTHR31286">
    <property type="entry name" value="GLYCINE-RICH CELL WALL STRUCTURAL PROTEIN 1.8-LIKE"/>
    <property type="match status" value="1"/>
</dbReference>
<proteinExistence type="predicted"/>
<dbReference type="Proteomes" id="UP000583929">
    <property type="component" value="Unassembled WGS sequence"/>
</dbReference>
<evidence type="ECO:0000313" key="1">
    <source>
        <dbReference type="EMBL" id="KAF4370551.1"/>
    </source>
</evidence>
<evidence type="ECO:0000313" key="3">
    <source>
        <dbReference type="Proteomes" id="UP000525078"/>
    </source>
</evidence>
<dbReference type="AlphaFoldDB" id="A0A7J6FIL1"/>
<evidence type="ECO:0000313" key="2">
    <source>
        <dbReference type="EMBL" id="KAF4400509.1"/>
    </source>
</evidence>
<dbReference type="EMBL" id="JAATIQ010000017">
    <property type="protein sequence ID" value="KAF4400509.1"/>
    <property type="molecule type" value="Genomic_DNA"/>
</dbReference>
<name>A0A7J6FIL1_CANSA</name>
<accession>A0A7J6FIL1</accession>